<dbReference type="AlphaFoldDB" id="A0A395IGS2"/>
<dbReference type="PANTHER" id="PTHR40619:SF3">
    <property type="entry name" value="FUNGAL STAND N-TERMINAL GOODBYE DOMAIN-CONTAINING PROTEIN"/>
    <property type="match status" value="1"/>
</dbReference>
<name>A0A395IGS2_ASPHC</name>
<dbReference type="EMBL" id="KZ824267">
    <property type="protein sequence ID" value="RAL17394.1"/>
    <property type="molecule type" value="Genomic_DNA"/>
</dbReference>
<protein>
    <recommendedName>
        <fullName evidence="3">Nephrocystin 3-like N-terminal domain-containing protein</fullName>
    </recommendedName>
</protein>
<dbReference type="Pfam" id="PF24883">
    <property type="entry name" value="NPHP3_N"/>
    <property type="match status" value="1"/>
</dbReference>
<dbReference type="InterPro" id="IPR056884">
    <property type="entry name" value="NPHP3-like_N"/>
</dbReference>
<sequence length="587" mass="66246">MNDAKGTVTPWIQHNAAKVDPAWAFAEAQRMRKKKLPDPPPRVQDRKERFKAAMRAYFRHTEDSQAKDIFEHTTTWEEVRSEAQKALDLRYKQNGKKNFFRKSIRVVGDVASRLEFLTELIPSGDYMGVICGGLKLVYNAANRMSTVREFVLGSLDSLSQPIQDVSPYLYTYSWSEELLEKSHELYMCVLDAVEEITLWISKTKGVVRGVIAIGKAFVQQDDYGKKLETKITTSVGEKAIAFEKAVKSCLSIEVHDMGQNVVRIGEGQDEMKDNLRRAAASLERLEAILQDKIKQMQPILDAYDSAQAPPVTRVHITIEQLLTALHLTSPFPDVDVVDHTVDVIITERRRLLVLGGLLDGDAEDQIAGVLQDCRFRTWLQVMRSEVLVVSMMEEDILQESPVSPLTYICSMLLKSFASTERVVPVAFFCREHCDPQDNLAGASGMMRSLIAQVAVTLTEANSLDLSFLVEDSLHTIASQDLSTMCDLFANVIKRIPTGIVLCMIDGVDYFSNQIHIHWLDWVMRFLNSLVEYVSRSRSDLVFKILLTSHRGASLASQWFPYRVDLPMVSNETMYGLGLATGEMQSIF</sequence>
<evidence type="ECO:0000256" key="2">
    <source>
        <dbReference type="SAM" id="Coils"/>
    </source>
</evidence>
<keyword evidence="2" id="KW-0175">Coiled coil</keyword>
<organism evidence="4 5">
    <name type="scientific">Aspergillus homomorphus (strain CBS 101889)</name>
    <dbReference type="NCBI Taxonomy" id="1450537"/>
    <lineage>
        <taxon>Eukaryota</taxon>
        <taxon>Fungi</taxon>
        <taxon>Dikarya</taxon>
        <taxon>Ascomycota</taxon>
        <taxon>Pezizomycotina</taxon>
        <taxon>Eurotiomycetes</taxon>
        <taxon>Eurotiomycetidae</taxon>
        <taxon>Eurotiales</taxon>
        <taxon>Aspergillaceae</taxon>
        <taxon>Aspergillus</taxon>
        <taxon>Aspergillus subgen. Circumdati</taxon>
    </lineage>
</organism>
<dbReference type="VEuPathDB" id="FungiDB:BO97DRAFT_409832"/>
<dbReference type="STRING" id="1450537.A0A395IGS2"/>
<dbReference type="RefSeq" id="XP_025556548.1">
    <property type="nucleotide sequence ID" value="XM_025696111.1"/>
</dbReference>
<proteinExistence type="predicted"/>
<keyword evidence="5" id="KW-1185">Reference proteome</keyword>
<evidence type="ECO:0000256" key="1">
    <source>
        <dbReference type="ARBA" id="ARBA00022737"/>
    </source>
</evidence>
<dbReference type="GeneID" id="37200400"/>
<dbReference type="PANTHER" id="PTHR40619">
    <property type="entry name" value="FUNGAL STAND N-TERMINAL GOODBYE DOMAIN-CONTAINING PROTEIN"/>
    <property type="match status" value="1"/>
</dbReference>
<keyword evidence="1" id="KW-0677">Repeat</keyword>
<evidence type="ECO:0000313" key="5">
    <source>
        <dbReference type="Proteomes" id="UP000248961"/>
    </source>
</evidence>
<dbReference type="Proteomes" id="UP000248961">
    <property type="component" value="Unassembled WGS sequence"/>
</dbReference>
<dbReference type="OrthoDB" id="5419927at2759"/>
<feature type="coiled-coil region" evidence="2">
    <location>
        <begin position="268"/>
        <end position="295"/>
    </location>
</feature>
<accession>A0A395IGS2</accession>
<feature type="domain" description="Nephrocystin 3-like N-terminal" evidence="3">
    <location>
        <begin position="406"/>
        <end position="548"/>
    </location>
</feature>
<evidence type="ECO:0000259" key="3">
    <source>
        <dbReference type="Pfam" id="PF24883"/>
    </source>
</evidence>
<reference evidence="4 5" key="1">
    <citation type="submission" date="2018-02" db="EMBL/GenBank/DDBJ databases">
        <title>The genomes of Aspergillus section Nigri reveals drivers in fungal speciation.</title>
        <authorList>
            <consortium name="DOE Joint Genome Institute"/>
            <person name="Vesth T.C."/>
            <person name="Nybo J."/>
            <person name="Theobald S."/>
            <person name="Brandl J."/>
            <person name="Frisvad J.C."/>
            <person name="Nielsen K.F."/>
            <person name="Lyhne E.K."/>
            <person name="Kogle M.E."/>
            <person name="Kuo A."/>
            <person name="Riley R."/>
            <person name="Clum A."/>
            <person name="Nolan M."/>
            <person name="Lipzen A."/>
            <person name="Salamov A."/>
            <person name="Henrissat B."/>
            <person name="Wiebenga A."/>
            <person name="De vries R.P."/>
            <person name="Grigoriev I.V."/>
            <person name="Mortensen U.H."/>
            <person name="Andersen M.R."/>
            <person name="Baker S.E."/>
        </authorList>
    </citation>
    <scope>NUCLEOTIDE SEQUENCE [LARGE SCALE GENOMIC DNA]</scope>
    <source>
        <strain evidence="4 5">CBS 101889</strain>
    </source>
</reference>
<evidence type="ECO:0000313" key="4">
    <source>
        <dbReference type="EMBL" id="RAL17394.1"/>
    </source>
</evidence>
<gene>
    <name evidence="4" type="ORF">BO97DRAFT_409832</name>
</gene>